<organism evidence="6 7">
    <name type="scientific">Pontibacter akesuensis</name>
    <dbReference type="NCBI Taxonomy" id="388950"/>
    <lineage>
        <taxon>Bacteria</taxon>
        <taxon>Pseudomonadati</taxon>
        <taxon>Bacteroidota</taxon>
        <taxon>Cytophagia</taxon>
        <taxon>Cytophagales</taxon>
        <taxon>Hymenobacteraceae</taxon>
        <taxon>Pontibacter</taxon>
    </lineage>
</organism>
<keyword evidence="1 4" id="KW-0663">Pyridoxal phosphate</keyword>
<dbReference type="PANTHER" id="PTHR30244">
    <property type="entry name" value="TRANSAMINASE"/>
    <property type="match status" value="1"/>
</dbReference>
<feature type="modified residue" description="N6-(pyridoxal phosphate)lysine" evidence="4">
    <location>
        <position position="187"/>
    </location>
</feature>
<evidence type="ECO:0000256" key="5">
    <source>
        <dbReference type="RuleBase" id="RU004508"/>
    </source>
</evidence>
<proteinExistence type="inferred from homology"/>
<dbReference type="PANTHER" id="PTHR30244:SF36">
    <property type="entry name" value="3-OXO-GLUCOSE-6-PHOSPHATE:GLUTAMATE AMINOTRANSFERASE"/>
    <property type="match status" value="1"/>
</dbReference>
<evidence type="ECO:0000256" key="2">
    <source>
        <dbReference type="ARBA" id="ARBA00037999"/>
    </source>
</evidence>
<dbReference type="OrthoDB" id="9804264at2"/>
<evidence type="ECO:0000256" key="3">
    <source>
        <dbReference type="PIRSR" id="PIRSR000390-1"/>
    </source>
</evidence>
<reference evidence="7" key="1">
    <citation type="submission" date="2016-10" db="EMBL/GenBank/DDBJ databases">
        <authorList>
            <person name="Varghese N."/>
        </authorList>
    </citation>
    <scope>NUCLEOTIDE SEQUENCE [LARGE SCALE GENOMIC DNA]</scope>
    <source>
        <strain evidence="7">DSM 18820</strain>
    </source>
</reference>
<feature type="active site" description="Proton acceptor" evidence="3">
    <location>
        <position position="187"/>
    </location>
</feature>
<keyword evidence="7" id="KW-1185">Reference proteome</keyword>
<dbReference type="RefSeq" id="WP_068838424.1">
    <property type="nucleotide sequence ID" value="NZ_BMXC01000003.1"/>
</dbReference>
<sequence>MQPIPYFQFRDFPRGLEAQVQQALLDAVAGKQYVLGPQVQAFETEFAAFLGAGNAIGVGNGYDALVILLKALGVGAGDEVVVPANTFIATVNAVLQVGAMPVLAEPDVHTYNFTAESAAQYITPKTKAIIAVHLYGQVCDMDALQQLAQERNVFLLEDAAQAHGARYKNQFAGSFGHGAAFSFYPTKNLGALGDAGAVVSSHIDIADFARKYRNYGEAQKYSSEQVGINSRLDELQAAVLRVKLRHLQAMNSERQRLAEVYLQNLSQIGDLILPASAPHCGHVYHIFNIRTKHRNELQAWLRKQDVATAIHYPLPVHLQPAYTSLGYQPGDFPVAEELASTSLSLPLFPGLTKHEQQRVIAAIKQFYSTKH</sequence>
<dbReference type="GO" id="GO:0030170">
    <property type="term" value="F:pyridoxal phosphate binding"/>
    <property type="evidence" value="ECO:0007669"/>
    <property type="project" value="TreeGrafter"/>
</dbReference>
<protein>
    <submittedName>
        <fullName evidence="6">dTDP-4-amino-4,6-dideoxygalactose transaminase</fullName>
    </submittedName>
</protein>
<dbReference type="Pfam" id="PF01041">
    <property type="entry name" value="DegT_DnrJ_EryC1"/>
    <property type="match status" value="1"/>
</dbReference>
<dbReference type="Proteomes" id="UP000182491">
    <property type="component" value="Unassembled WGS sequence"/>
</dbReference>
<dbReference type="GO" id="GO:0000271">
    <property type="term" value="P:polysaccharide biosynthetic process"/>
    <property type="evidence" value="ECO:0007669"/>
    <property type="project" value="TreeGrafter"/>
</dbReference>
<dbReference type="GO" id="GO:0008483">
    <property type="term" value="F:transaminase activity"/>
    <property type="evidence" value="ECO:0007669"/>
    <property type="project" value="TreeGrafter"/>
</dbReference>
<gene>
    <name evidence="6" type="ORF">SAMN04487941_2561</name>
</gene>
<name>A0A1I7J7E1_9BACT</name>
<dbReference type="STRING" id="388950.GCA_001611675_02504"/>
<evidence type="ECO:0000256" key="4">
    <source>
        <dbReference type="PIRSR" id="PIRSR000390-2"/>
    </source>
</evidence>
<evidence type="ECO:0000313" key="7">
    <source>
        <dbReference type="Proteomes" id="UP000182491"/>
    </source>
</evidence>
<comment type="similarity">
    <text evidence="2 5">Belongs to the DegT/DnrJ/EryC1 family.</text>
</comment>
<dbReference type="InterPro" id="IPR015424">
    <property type="entry name" value="PyrdxlP-dep_Trfase"/>
</dbReference>
<evidence type="ECO:0000256" key="1">
    <source>
        <dbReference type="ARBA" id="ARBA00022898"/>
    </source>
</evidence>
<dbReference type="Gene3D" id="3.40.640.10">
    <property type="entry name" value="Type I PLP-dependent aspartate aminotransferase-like (Major domain)"/>
    <property type="match status" value="1"/>
</dbReference>
<dbReference type="AlphaFoldDB" id="A0A1I7J7E1"/>
<accession>A0A1I7J7E1</accession>
<dbReference type="CDD" id="cd00616">
    <property type="entry name" value="AHBA_syn"/>
    <property type="match status" value="1"/>
</dbReference>
<dbReference type="InterPro" id="IPR015421">
    <property type="entry name" value="PyrdxlP-dep_Trfase_major"/>
</dbReference>
<dbReference type="SUPFAM" id="SSF53383">
    <property type="entry name" value="PLP-dependent transferases"/>
    <property type="match status" value="1"/>
</dbReference>
<dbReference type="InterPro" id="IPR000653">
    <property type="entry name" value="DegT/StrS_aminotransferase"/>
</dbReference>
<dbReference type="InterPro" id="IPR015422">
    <property type="entry name" value="PyrdxlP-dep_Trfase_small"/>
</dbReference>
<dbReference type="PIRSF" id="PIRSF000390">
    <property type="entry name" value="PLP_StrS"/>
    <property type="match status" value="1"/>
</dbReference>
<dbReference type="Gene3D" id="3.90.1150.10">
    <property type="entry name" value="Aspartate Aminotransferase, domain 1"/>
    <property type="match status" value="1"/>
</dbReference>
<dbReference type="EMBL" id="FPCA01000003">
    <property type="protein sequence ID" value="SFU81088.1"/>
    <property type="molecule type" value="Genomic_DNA"/>
</dbReference>
<evidence type="ECO:0000313" key="6">
    <source>
        <dbReference type="EMBL" id="SFU81088.1"/>
    </source>
</evidence>